<dbReference type="PANTHER" id="PTHR31630:SF10">
    <property type="entry name" value="PHYTANOYL-COA DIOXYGENASE"/>
    <property type="match status" value="1"/>
</dbReference>
<gene>
    <name evidence="1" type="ORF">CCMP2556_LOCUS29148</name>
</gene>
<comment type="caution">
    <text evidence="1">The sequence shown here is derived from an EMBL/GenBank/DDBJ whole genome shotgun (WGS) entry which is preliminary data.</text>
</comment>
<reference evidence="1 2" key="1">
    <citation type="submission" date="2024-02" db="EMBL/GenBank/DDBJ databases">
        <authorList>
            <person name="Chen Y."/>
            <person name="Shah S."/>
            <person name="Dougan E. K."/>
            <person name="Thang M."/>
            <person name="Chan C."/>
        </authorList>
    </citation>
    <scope>NUCLEOTIDE SEQUENCE [LARGE SCALE GENOMIC DNA]</scope>
</reference>
<dbReference type="InterPro" id="IPR008775">
    <property type="entry name" value="Phytyl_CoA_dOase-like"/>
</dbReference>
<dbReference type="SUPFAM" id="SSF51197">
    <property type="entry name" value="Clavaminate synthase-like"/>
    <property type="match status" value="1"/>
</dbReference>
<evidence type="ECO:0000313" key="1">
    <source>
        <dbReference type="EMBL" id="CAK9059151.1"/>
    </source>
</evidence>
<organism evidence="1 2">
    <name type="scientific">Durusdinium trenchii</name>
    <dbReference type="NCBI Taxonomy" id="1381693"/>
    <lineage>
        <taxon>Eukaryota</taxon>
        <taxon>Sar</taxon>
        <taxon>Alveolata</taxon>
        <taxon>Dinophyceae</taxon>
        <taxon>Suessiales</taxon>
        <taxon>Symbiodiniaceae</taxon>
        <taxon>Durusdinium</taxon>
    </lineage>
</organism>
<accession>A0ABP0N6D4</accession>
<sequence length="391" mass="44742">MAPVSPRFVDVTTFAVEEEAAYTKHFREQGFVVVRDVLNASEVQETIDEIWSCHSLLGGGALDRKEPRSWDAWPGGSRNFVESKDPTAELQTWRNRVNGTLNRVFDVLWESFVPGASEGLVMSVDRLGLMRPTLWRETETETIERPEWRTSRDWLHWDQNPWAMPEFEAMQGFISLSGSRSSGGFVTVPEFQQHFAQWSKDHPEGSIPKRSKTMIPFPVPLEDEMQARRCKIVVPSGGLLVWDSRLPHENFPNTGEDWRVVQYVTCKRLSPADVLARATAWQNGLRTGLIPCSFAQRYTAAEQLRLGMTTEDTTLTLETAVKEGENLSEEQREAAQKLKRAYRLKQSAELPDELKEAVQLFREAFKVNPELREVLQQIGRAESSYLPFWII</sequence>
<evidence type="ECO:0008006" key="3">
    <source>
        <dbReference type="Google" id="ProtNLM"/>
    </source>
</evidence>
<dbReference type="Pfam" id="PF05721">
    <property type="entry name" value="PhyH"/>
    <property type="match status" value="1"/>
</dbReference>
<dbReference type="Proteomes" id="UP001642484">
    <property type="component" value="Unassembled WGS sequence"/>
</dbReference>
<dbReference type="PANTHER" id="PTHR31630">
    <property type="entry name" value="PHYTANOYL-COA DIOXYGENASE-RELATED-RELATED"/>
    <property type="match status" value="1"/>
</dbReference>
<name>A0ABP0N6D4_9DINO</name>
<evidence type="ECO:0000313" key="2">
    <source>
        <dbReference type="Proteomes" id="UP001642484"/>
    </source>
</evidence>
<dbReference type="Gene3D" id="2.60.120.620">
    <property type="entry name" value="q2cbj1_9rhob like domain"/>
    <property type="match status" value="1"/>
</dbReference>
<proteinExistence type="predicted"/>
<dbReference type="EMBL" id="CAXAMN010021396">
    <property type="protein sequence ID" value="CAK9059151.1"/>
    <property type="molecule type" value="Genomic_DNA"/>
</dbReference>
<protein>
    <recommendedName>
        <fullName evidence="3">Phytanoyl-CoA dioxygenase</fullName>
    </recommendedName>
</protein>
<keyword evidence="2" id="KW-1185">Reference proteome</keyword>